<dbReference type="Proteomes" id="UP000187209">
    <property type="component" value="Unassembled WGS sequence"/>
</dbReference>
<sequence length="80" mass="9239">MNDSELANLENECEKIVRNPNSAPQRELVSFFESPENFNTIYSIIFRSRHASLLYLCLNSCIFVISLSKLNFDFATNRMA</sequence>
<organism evidence="1 2">
    <name type="scientific">Stentor coeruleus</name>
    <dbReference type="NCBI Taxonomy" id="5963"/>
    <lineage>
        <taxon>Eukaryota</taxon>
        <taxon>Sar</taxon>
        <taxon>Alveolata</taxon>
        <taxon>Ciliophora</taxon>
        <taxon>Postciliodesmatophora</taxon>
        <taxon>Heterotrichea</taxon>
        <taxon>Heterotrichida</taxon>
        <taxon>Stentoridae</taxon>
        <taxon>Stentor</taxon>
    </lineage>
</organism>
<evidence type="ECO:0000313" key="1">
    <source>
        <dbReference type="EMBL" id="OMJ80727.1"/>
    </source>
</evidence>
<proteinExistence type="predicted"/>
<name>A0A1R2BVP5_9CILI</name>
<dbReference type="AlphaFoldDB" id="A0A1R2BVP5"/>
<accession>A0A1R2BVP5</accession>
<keyword evidence="2" id="KW-1185">Reference proteome</keyword>
<dbReference type="EMBL" id="MPUH01000410">
    <property type="protein sequence ID" value="OMJ80727.1"/>
    <property type="molecule type" value="Genomic_DNA"/>
</dbReference>
<comment type="caution">
    <text evidence="1">The sequence shown here is derived from an EMBL/GenBank/DDBJ whole genome shotgun (WGS) entry which is preliminary data.</text>
</comment>
<protein>
    <submittedName>
        <fullName evidence="1">Uncharacterized protein</fullName>
    </submittedName>
</protein>
<gene>
    <name evidence="1" type="ORF">SteCoe_18931</name>
</gene>
<reference evidence="1 2" key="1">
    <citation type="submission" date="2016-11" db="EMBL/GenBank/DDBJ databases">
        <title>The macronuclear genome of Stentor coeruleus: a giant cell with tiny introns.</title>
        <authorList>
            <person name="Slabodnick M."/>
            <person name="Ruby J.G."/>
            <person name="Reiff S.B."/>
            <person name="Swart E.C."/>
            <person name="Gosai S."/>
            <person name="Prabakaran S."/>
            <person name="Witkowska E."/>
            <person name="Larue G.E."/>
            <person name="Fisher S."/>
            <person name="Freeman R.M."/>
            <person name="Gunawardena J."/>
            <person name="Chu W."/>
            <person name="Stover N.A."/>
            <person name="Gregory B.D."/>
            <person name="Nowacki M."/>
            <person name="Derisi J."/>
            <person name="Roy S.W."/>
            <person name="Marshall W.F."/>
            <person name="Sood P."/>
        </authorList>
    </citation>
    <scope>NUCLEOTIDE SEQUENCE [LARGE SCALE GENOMIC DNA]</scope>
    <source>
        <strain evidence="1">WM001</strain>
    </source>
</reference>
<evidence type="ECO:0000313" key="2">
    <source>
        <dbReference type="Proteomes" id="UP000187209"/>
    </source>
</evidence>